<dbReference type="OrthoDB" id="10510736at2759"/>
<dbReference type="Proteomes" id="UP000276133">
    <property type="component" value="Unassembled WGS sequence"/>
</dbReference>
<dbReference type="GO" id="GO:0043529">
    <property type="term" value="C:GET complex"/>
    <property type="evidence" value="ECO:0007669"/>
    <property type="project" value="TreeGrafter"/>
</dbReference>
<organism evidence="1 2">
    <name type="scientific">Brachionus plicatilis</name>
    <name type="common">Marine rotifer</name>
    <name type="synonym">Brachionus muelleri</name>
    <dbReference type="NCBI Taxonomy" id="10195"/>
    <lineage>
        <taxon>Eukaryota</taxon>
        <taxon>Metazoa</taxon>
        <taxon>Spiralia</taxon>
        <taxon>Gnathifera</taxon>
        <taxon>Rotifera</taxon>
        <taxon>Eurotatoria</taxon>
        <taxon>Monogononta</taxon>
        <taxon>Pseudotrocha</taxon>
        <taxon>Ploima</taxon>
        <taxon>Brachionidae</taxon>
        <taxon>Brachionus</taxon>
    </lineage>
</organism>
<evidence type="ECO:0000313" key="2">
    <source>
        <dbReference type="Proteomes" id="UP000276133"/>
    </source>
</evidence>
<keyword evidence="2" id="KW-1185">Reference proteome</keyword>
<dbReference type="GO" id="GO:0071816">
    <property type="term" value="P:tail-anchored membrane protein insertion into ER membrane"/>
    <property type="evidence" value="ECO:0007669"/>
    <property type="project" value="TreeGrafter"/>
</dbReference>
<reference evidence="1 2" key="1">
    <citation type="journal article" date="2018" name="Sci. Rep.">
        <title>Genomic signatures of local adaptation to the degree of environmental predictability in rotifers.</title>
        <authorList>
            <person name="Franch-Gras L."/>
            <person name="Hahn C."/>
            <person name="Garcia-Roger E.M."/>
            <person name="Carmona M.J."/>
            <person name="Serra M."/>
            <person name="Gomez A."/>
        </authorList>
    </citation>
    <scope>NUCLEOTIDE SEQUENCE [LARGE SCALE GENOMIC DNA]</scope>
    <source>
        <strain evidence="1">HYR1</strain>
    </source>
</reference>
<dbReference type="InterPro" id="IPR016719">
    <property type="entry name" value="CAMLG"/>
</dbReference>
<evidence type="ECO:0000313" key="1">
    <source>
        <dbReference type="EMBL" id="RNA01936.1"/>
    </source>
</evidence>
<dbReference type="PANTHER" id="PTHR15026:SF0">
    <property type="entry name" value="GUIDED ENTRY OF TAIL-ANCHORED PROTEINS FACTOR CAMLG"/>
    <property type="match status" value="1"/>
</dbReference>
<protein>
    <submittedName>
        <fullName evidence="1">Uncharacterized protein</fullName>
    </submittedName>
</protein>
<comment type="caution">
    <text evidence="1">The sequence shown here is derived from an EMBL/GenBank/DDBJ whole genome shotgun (WGS) entry which is preliminary data.</text>
</comment>
<dbReference type="PANTHER" id="PTHR15026">
    <property type="entry name" value="CALCIUM-SIGNAL MODULATING CYCLOPHILIN LIGAND CAML"/>
    <property type="match status" value="1"/>
</dbReference>
<dbReference type="AlphaFoldDB" id="A0A3M7PS44"/>
<sequence length="195" mass="22618">MSSDLAELRRQKILKNSERRLQLLMGLENSENQTNLEESVHKIIEDKTTKVCPSEKNRIHQQPESHFLLSNEKTTEVLPDEKKAEKNDQILAYTFNGHSNVEIVLFFVLALLSSTLFYLKQSSLMYHNVLLPFFTLEAAHLIVHLKYFPATSSQFQLFRTLLQLCGISQKSLKKLMVALNFLFILIDNFVTKFKN</sequence>
<gene>
    <name evidence="1" type="ORF">BpHYR1_044601</name>
</gene>
<dbReference type="EMBL" id="REGN01009109">
    <property type="protein sequence ID" value="RNA01936.1"/>
    <property type="molecule type" value="Genomic_DNA"/>
</dbReference>
<proteinExistence type="predicted"/>
<accession>A0A3M7PS44</accession>
<name>A0A3M7PS44_BRAPC</name>